<evidence type="ECO:0000313" key="10">
    <source>
        <dbReference type="Proteomes" id="UP000707356"/>
    </source>
</evidence>
<dbReference type="InterPro" id="IPR020781">
    <property type="entry name" value="ATPase_OSCP/d_CS"/>
</dbReference>
<keyword evidence="8" id="KW-0793">Thylakoid</keyword>
<dbReference type="GO" id="GO:0031676">
    <property type="term" value="C:plasma membrane-derived thylakoid membrane"/>
    <property type="evidence" value="ECO:0007669"/>
    <property type="project" value="UniProtKB-SubCell"/>
</dbReference>
<evidence type="ECO:0000256" key="2">
    <source>
        <dbReference type="ARBA" id="ARBA00022448"/>
    </source>
</evidence>
<evidence type="ECO:0000256" key="1">
    <source>
        <dbReference type="ARBA" id="ARBA00004370"/>
    </source>
</evidence>
<dbReference type="HAMAP" id="MF_01416">
    <property type="entry name" value="ATP_synth_delta_bact"/>
    <property type="match status" value="1"/>
</dbReference>
<dbReference type="InterPro" id="IPR000711">
    <property type="entry name" value="ATPase_OSCP/dsu"/>
</dbReference>
<evidence type="ECO:0000256" key="6">
    <source>
        <dbReference type="ARBA" id="ARBA00023196"/>
    </source>
</evidence>
<sequence>MNSTLSLTEVAEPYAQALMSVAQSSNITDQIGEDARSLLNLLHESEDFRLLVSSPLIEADKKKAVIRQIVESQVQPYMLNFLMLLVDRSRVLVLPEVCEQYLVLLRQMKQTVLAEVTSAIELNDEQKETIRQKVLATNSASEVELQTRVDPELLGGVVIKVGSQVIDASLRGQLRKISLKLGVAS</sequence>
<comment type="subcellular location">
    <subcellularLocation>
        <location evidence="8">Cellular thylakoid membrane</location>
        <topology evidence="8">Peripheral membrane protein</topology>
    </subcellularLocation>
    <subcellularLocation>
        <location evidence="1">Membrane</location>
    </subcellularLocation>
</comment>
<gene>
    <name evidence="8" type="primary">atpH</name>
    <name evidence="8" type="synonym">atpD</name>
    <name evidence="9" type="ORF">KME07_21195</name>
</gene>
<dbReference type="SUPFAM" id="SSF47928">
    <property type="entry name" value="N-terminal domain of the delta subunit of the F1F0-ATP synthase"/>
    <property type="match status" value="1"/>
</dbReference>
<reference evidence="9" key="1">
    <citation type="submission" date="2021-05" db="EMBL/GenBank/DDBJ databases">
        <authorList>
            <person name="Pietrasiak N."/>
            <person name="Ward R."/>
            <person name="Stajich J.E."/>
            <person name="Kurbessoian T."/>
        </authorList>
    </citation>
    <scope>NUCLEOTIDE SEQUENCE</scope>
    <source>
        <strain evidence="9">GSE-TBD4-15B</strain>
    </source>
</reference>
<evidence type="ECO:0000256" key="7">
    <source>
        <dbReference type="ARBA" id="ARBA00023310"/>
    </source>
</evidence>
<protein>
    <recommendedName>
        <fullName evidence="8">ATP synthase subunit delta</fullName>
    </recommendedName>
    <alternativeName>
        <fullName evidence="8">ATP synthase F(1) sector subunit delta</fullName>
    </alternativeName>
    <alternativeName>
        <fullName evidence="8">F-type ATPase subunit delta</fullName>
        <shortName evidence="8">F-ATPase subunit delta</shortName>
    </alternativeName>
</protein>
<comment type="similarity">
    <text evidence="8">Belongs to the ATPase delta chain family.</text>
</comment>
<dbReference type="PANTHER" id="PTHR11910">
    <property type="entry name" value="ATP SYNTHASE DELTA CHAIN"/>
    <property type="match status" value="1"/>
</dbReference>
<evidence type="ECO:0000256" key="8">
    <source>
        <dbReference type="HAMAP-Rule" id="MF_01416"/>
    </source>
</evidence>
<reference evidence="9" key="2">
    <citation type="journal article" date="2022" name="Microbiol. Resour. Announc.">
        <title>Metagenome Sequencing to Explore Phylogenomics of Terrestrial Cyanobacteria.</title>
        <authorList>
            <person name="Ward R.D."/>
            <person name="Stajich J.E."/>
            <person name="Johansen J.R."/>
            <person name="Huntemann M."/>
            <person name="Clum A."/>
            <person name="Foster B."/>
            <person name="Foster B."/>
            <person name="Roux S."/>
            <person name="Palaniappan K."/>
            <person name="Varghese N."/>
            <person name="Mukherjee S."/>
            <person name="Reddy T.B.K."/>
            <person name="Daum C."/>
            <person name="Copeland A."/>
            <person name="Chen I.A."/>
            <person name="Ivanova N.N."/>
            <person name="Kyrpides N.C."/>
            <person name="Shapiro N."/>
            <person name="Eloe-Fadrosh E.A."/>
            <person name="Pietrasiak N."/>
        </authorList>
    </citation>
    <scope>NUCLEOTIDE SEQUENCE</scope>
    <source>
        <strain evidence="9">GSE-TBD4-15B</strain>
    </source>
</reference>
<dbReference type="NCBIfam" id="NF004402">
    <property type="entry name" value="PRK05758.2-2"/>
    <property type="match status" value="1"/>
</dbReference>
<comment type="caution">
    <text evidence="9">The sequence shown here is derived from an EMBL/GenBank/DDBJ whole genome shotgun (WGS) entry which is preliminary data.</text>
</comment>
<evidence type="ECO:0000256" key="5">
    <source>
        <dbReference type="ARBA" id="ARBA00023136"/>
    </source>
</evidence>
<proteinExistence type="inferred from homology"/>
<keyword evidence="4 8" id="KW-0406">Ion transport</keyword>
<evidence type="ECO:0000313" key="9">
    <source>
        <dbReference type="EMBL" id="MBW4467950.1"/>
    </source>
</evidence>
<dbReference type="PROSITE" id="PS00389">
    <property type="entry name" value="ATPASE_DELTA"/>
    <property type="match status" value="1"/>
</dbReference>
<accession>A0A951PEW7</accession>
<dbReference type="NCBIfam" id="TIGR01145">
    <property type="entry name" value="ATP_synt_delta"/>
    <property type="match status" value="1"/>
</dbReference>
<organism evidence="9 10">
    <name type="scientific">Pegethrix bostrychoides GSE-TBD4-15B</name>
    <dbReference type="NCBI Taxonomy" id="2839662"/>
    <lineage>
        <taxon>Bacteria</taxon>
        <taxon>Bacillati</taxon>
        <taxon>Cyanobacteriota</taxon>
        <taxon>Cyanophyceae</taxon>
        <taxon>Oculatellales</taxon>
        <taxon>Oculatellaceae</taxon>
        <taxon>Pegethrix</taxon>
    </lineage>
</organism>
<dbReference type="Pfam" id="PF00213">
    <property type="entry name" value="OSCP"/>
    <property type="match status" value="1"/>
</dbReference>
<evidence type="ECO:0000256" key="4">
    <source>
        <dbReference type="ARBA" id="ARBA00023065"/>
    </source>
</evidence>
<dbReference type="InterPro" id="IPR026015">
    <property type="entry name" value="ATP_synth_OSCP/delta_N_sf"/>
</dbReference>
<keyword evidence="5 8" id="KW-0472">Membrane</keyword>
<dbReference type="Gene3D" id="1.10.520.20">
    <property type="entry name" value="N-terminal domain of the delta subunit of the F1F0-ATP synthase"/>
    <property type="match status" value="1"/>
</dbReference>
<keyword evidence="3 8" id="KW-0375">Hydrogen ion transport</keyword>
<dbReference type="PRINTS" id="PR00125">
    <property type="entry name" value="ATPASEDELTA"/>
</dbReference>
<comment type="function">
    <text evidence="8">This protein is part of the stalk that links CF(0) to CF(1). It either transmits conformational changes from CF(0) to CF(1) or is implicated in proton conduction.</text>
</comment>
<dbReference type="GO" id="GO:0045259">
    <property type="term" value="C:proton-transporting ATP synthase complex"/>
    <property type="evidence" value="ECO:0007669"/>
    <property type="project" value="UniProtKB-KW"/>
</dbReference>
<keyword evidence="7 8" id="KW-0066">ATP synthesis</keyword>
<keyword evidence="2 8" id="KW-0813">Transport</keyword>
<name>A0A951PEW7_9CYAN</name>
<dbReference type="EMBL" id="JAHHHV010000082">
    <property type="protein sequence ID" value="MBW4467950.1"/>
    <property type="molecule type" value="Genomic_DNA"/>
</dbReference>
<dbReference type="Proteomes" id="UP000707356">
    <property type="component" value="Unassembled WGS sequence"/>
</dbReference>
<dbReference type="GO" id="GO:0046933">
    <property type="term" value="F:proton-transporting ATP synthase activity, rotational mechanism"/>
    <property type="evidence" value="ECO:0007669"/>
    <property type="project" value="UniProtKB-UniRule"/>
</dbReference>
<dbReference type="AlphaFoldDB" id="A0A951PEW7"/>
<comment type="function">
    <text evidence="8">F(1)F(0) ATP synthase produces ATP from ADP in the presence of a proton or sodium gradient. F-type ATPases consist of two structural domains, F(1) containing the extramembraneous catalytic core and F(0) containing the membrane proton channel, linked together by a central stalk and a peripheral stalk. During catalysis, ATP synthesis in the catalytic domain of F(1) is coupled via a rotary mechanism of the central stalk subunits to proton translocation.</text>
</comment>
<keyword evidence="6 8" id="KW-0139">CF(1)</keyword>
<evidence type="ECO:0000256" key="3">
    <source>
        <dbReference type="ARBA" id="ARBA00022781"/>
    </source>
</evidence>